<accession>A0AAV5WEI5</accession>
<gene>
    <name evidence="2" type="ORF">PFISCL1PPCAC_20405</name>
</gene>
<dbReference type="AlphaFoldDB" id="A0AAV5WEI5"/>
<proteinExistence type="predicted"/>
<organism evidence="2 3">
    <name type="scientific">Pristionchus fissidentatus</name>
    <dbReference type="NCBI Taxonomy" id="1538716"/>
    <lineage>
        <taxon>Eukaryota</taxon>
        <taxon>Metazoa</taxon>
        <taxon>Ecdysozoa</taxon>
        <taxon>Nematoda</taxon>
        <taxon>Chromadorea</taxon>
        <taxon>Rhabditida</taxon>
        <taxon>Rhabditina</taxon>
        <taxon>Diplogasteromorpha</taxon>
        <taxon>Diplogasteroidea</taxon>
        <taxon>Neodiplogasteridae</taxon>
        <taxon>Pristionchus</taxon>
    </lineage>
</organism>
<keyword evidence="3" id="KW-1185">Reference proteome</keyword>
<feature type="region of interest" description="Disordered" evidence="1">
    <location>
        <begin position="1"/>
        <end position="67"/>
    </location>
</feature>
<feature type="compositionally biased region" description="Basic and acidic residues" evidence="1">
    <location>
        <begin position="42"/>
        <end position="65"/>
    </location>
</feature>
<evidence type="ECO:0000313" key="3">
    <source>
        <dbReference type="Proteomes" id="UP001432322"/>
    </source>
</evidence>
<reference evidence="2" key="1">
    <citation type="submission" date="2023-10" db="EMBL/GenBank/DDBJ databases">
        <title>Genome assembly of Pristionchus species.</title>
        <authorList>
            <person name="Yoshida K."/>
            <person name="Sommer R.J."/>
        </authorList>
    </citation>
    <scope>NUCLEOTIDE SEQUENCE</scope>
    <source>
        <strain evidence="2">RS5133</strain>
    </source>
</reference>
<feature type="non-terminal residue" evidence="2">
    <location>
        <position position="1"/>
    </location>
</feature>
<evidence type="ECO:0000256" key="1">
    <source>
        <dbReference type="SAM" id="MobiDB-lite"/>
    </source>
</evidence>
<feature type="compositionally biased region" description="Basic and acidic residues" evidence="1">
    <location>
        <begin position="1"/>
        <end position="10"/>
    </location>
</feature>
<dbReference type="Proteomes" id="UP001432322">
    <property type="component" value="Unassembled WGS sequence"/>
</dbReference>
<evidence type="ECO:0000313" key="2">
    <source>
        <dbReference type="EMBL" id="GMT29108.1"/>
    </source>
</evidence>
<protein>
    <submittedName>
        <fullName evidence="2">Uncharacterized protein</fullName>
    </submittedName>
</protein>
<dbReference type="EMBL" id="BTSY01000005">
    <property type="protein sequence ID" value="GMT29108.1"/>
    <property type="molecule type" value="Genomic_DNA"/>
</dbReference>
<sequence>QERSLRDQPAPKKKRHNEFILAHLDDTKSTKKKATRKRGQRRKIEDDEENRVTEAKNYRQAERGSPRRFQLVVSDHSQHAVILAEALPEKGGGTHHYERGEVCECSEKGIC</sequence>
<comment type="caution">
    <text evidence="2">The sequence shown here is derived from an EMBL/GenBank/DDBJ whole genome shotgun (WGS) entry which is preliminary data.</text>
</comment>
<name>A0AAV5WEI5_9BILA</name>
<feature type="compositionally biased region" description="Basic residues" evidence="1">
    <location>
        <begin position="30"/>
        <end position="41"/>
    </location>
</feature>